<feature type="region of interest" description="Disordered" evidence="4">
    <location>
        <begin position="418"/>
        <end position="438"/>
    </location>
</feature>
<evidence type="ECO:0000256" key="3">
    <source>
        <dbReference type="ARBA" id="ARBA00022729"/>
    </source>
</evidence>
<dbReference type="PANTHER" id="PTHR43649:SF34">
    <property type="entry name" value="ABC TRANSPORTER PERIPLASMIC-BINDING PROTEIN YCJN-RELATED"/>
    <property type="match status" value="1"/>
</dbReference>
<dbReference type="Pfam" id="PF13416">
    <property type="entry name" value="SBP_bac_8"/>
    <property type="match status" value="1"/>
</dbReference>
<keyword evidence="6" id="KW-1185">Reference proteome</keyword>
<evidence type="ECO:0000256" key="2">
    <source>
        <dbReference type="ARBA" id="ARBA00022448"/>
    </source>
</evidence>
<name>A0A4S3PRX9_9BACI</name>
<evidence type="ECO:0000313" key="6">
    <source>
        <dbReference type="Proteomes" id="UP000306477"/>
    </source>
</evidence>
<protein>
    <submittedName>
        <fullName evidence="5">Extracellular solute-binding protein</fullName>
    </submittedName>
</protein>
<dbReference type="PANTHER" id="PTHR43649">
    <property type="entry name" value="ARABINOSE-BINDING PROTEIN-RELATED"/>
    <property type="match status" value="1"/>
</dbReference>
<proteinExistence type="inferred from homology"/>
<evidence type="ECO:0000256" key="4">
    <source>
        <dbReference type="SAM" id="MobiDB-lite"/>
    </source>
</evidence>
<keyword evidence="3" id="KW-0732">Signal</keyword>
<sequence>MISENTPPSAALAAQINKFEEVTGISVKIEQEDLPTIIEKVGLDFNARSGNYQIIYADPFQILAKYPENFVDLTSFNRDPTLPHIPGGVEDFIQNQLDVVGYIENRDKLLALPFDAPTMLLAYRKDVFSKYKEAFINENGYDWTPGPDFTWQQYYEVGKWINEKIEEGSITEVKYGIGHQAKRHDSLMNDFSNILAANGGDYLVRPNPNLLGTTKPGKSAMTTDIAIESAEFYKRLLKIADPESTSYDWYESAEAFAAGRFAISPQWHEYSSIFENKGKSKIAGNVGWTILPKGEVRHANSFGGTGIGINRFATDHEQKAAWLFLVWATSPQLQYMILQSDLGGSTPTRYSVYQLPDVKNGMEYGTPESKQMPNLMPMKATFEAWKNENIYMRPKIPQWQQVDTFIFTELSKMIAGKQNPKETTIEISKKSNKATDND</sequence>
<comment type="caution">
    <text evidence="5">The sequence shown here is derived from an EMBL/GenBank/DDBJ whole genome shotgun (WGS) entry which is preliminary data.</text>
</comment>
<feature type="compositionally biased region" description="Basic and acidic residues" evidence="4">
    <location>
        <begin position="419"/>
        <end position="438"/>
    </location>
</feature>
<reference evidence="5 6" key="1">
    <citation type="journal article" date="2019" name="Indoor Air">
        <title>Impacts of indoor surface finishes on bacterial viability.</title>
        <authorList>
            <person name="Hu J."/>
            <person name="Maamar S.B."/>
            <person name="Glawe A.J."/>
            <person name="Gottel N."/>
            <person name="Gilbert J.A."/>
            <person name="Hartmann E.M."/>
        </authorList>
    </citation>
    <scope>NUCLEOTIDE SEQUENCE [LARGE SCALE GENOMIC DNA]</scope>
    <source>
        <strain evidence="5 6">AF060A6</strain>
    </source>
</reference>
<dbReference type="InterPro" id="IPR006059">
    <property type="entry name" value="SBP"/>
</dbReference>
<organism evidence="5 6">
    <name type="scientific">Bacillus timonensis</name>
    <dbReference type="NCBI Taxonomy" id="1033734"/>
    <lineage>
        <taxon>Bacteria</taxon>
        <taxon>Bacillati</taxon>
        <taxon>Bacillota</taxon>
        <taxon>Bacilli</taxon>
        <taxon>Bacillales</taxon>
        <taxon>Bacillaceae</taxon>
        <taxon>Bacillus</taxon>
    </lineage>
</organism>
<comment type="similarity">
    <text evidence="1">Belongs to the bacterial solute-binding protein 1 family.</text>
</comment>
<gene>
    <name evidence="5" type="ORF">E1I69_11300</name>
</gene>
<evidence type="ECO:0000256" key="1">
    <source>
        <dbReference type="ARBA" id="ARBA00008520"/>
    </source>
</evidence>
<dbReference type="OrthoDB" id="9798191at2"/>
<dbReference type="EMBL" id="SLUB01000017">
    <property type="protein sequence ID" value="THE12457.1"/>
    <property type="molecule type" value="Genomic_DNA"/>
</dbReference>
<keyword evidence="2" id="KW-0813">Transport</keyword>
<evidence type="ECO:0000313" key="5">
    <source>
        <dbReference type="EMBL" id="THE12457.1"/>
    </source>
</evidence>
<dbReference type="Gene3D" id="3.40.190.10">
    <property type="entry name" value="Periplasmic binding protein-like II"/>
    <property type="match status" value="2"/>
</dbReference>
<dbReference type="Proteomes" id="UP000306477">
    <property type="component" value="Unassembled WGS sequence"/>
</dbReference>
<dbReference type="SUPFAM" id="SSF53850">
    <property type="entry name" value="Periplasmic binding protein-like II"/>
    <property type="match status" value="1"/>
</dbReference>
<accession>A0A4S3PRX9</accession>
<dbReference type="AlphaFoldDB" id="A0A4S3PRX9"/>
<dbReference type="InterPro" id="IPR050490">
    <property type="entry name" value="Bact_solute-bd_prot1"/>
</dbReference>